<organism evidence="2 3">
    <name type="scientific">Bogoriella caseilytica</name>
    <dbReference type="NCBI Taxonomy" id="56055"/>
    <lineage>
        <taxon>Bacteria</taxon>
        <taxon>Bacillati</taxon>
        <taxon>Actinomycetota</taxon>
        <taxon>Actinomycetes</taxon>
        <taxon>Micrococcales</taxon>
        <taxon>Bogoriellaceae</taxon>
        <taxon>Bogoriella</taxon>
    </lineage>
</organism>
<dbReference type="InterPro" id="IPR036866">
    <property type="entry name" value="RibonucZ/Hydroxyglut_hydro"/>
</dbReference>
<dbReference type="EMBL" id="RKHK01000001">
    <property type="protein sequence ID" value="ROR74469.1"/>
    <property type="molecule type" value="Genomic_DNA"/>
</dbReference>
<accession>A0A3N2BGT4</accession>
<keyword evidence="2" id="KW-0378">Hydrolase</keyword>
<name>A0A3N2BGT4_9MICO</name>
<dbReference type="InterPro" id="IPR001279">
    <property type="entry name" value="Metallo-B-lactamas"/>
</dbReference>
<dbReference type="GO" id="GO:0016787">
    <property type="term" value="F:hydrolase activity"/>
    <property type="evidence" value="ECO:0007669"/>
    <property type="project" value="UniProtKB-KW"/>
</dbReference>
<evidence type="ECO:0000313" key="2">
    <source>
        <dbReference type="EMBL" id="ROR74469.1"/>
    </source>
</evidence>
<protein>
    <submittedName>
        <fullName evidence="2">Glyoxylase-like metal-dependent hydrolase (Beta-lactamase superfamily II)</fullName>
    </submittedName>
</protein>
<dbReference type="AlphaFoldDB" id="A0A3N2BGT4"/>
<dbReference type="OrthoDB" id="2971563at2"/>
<dbReference type="PANTHER" id="PTHR46233:SF1">
    <property type="entry name" value="CONSERVED PROTEIN"/>
    <property type="match status" value="1"/>
</dbReference>
<dbReference type="Proteomes" id="UP000280668">
    <property type="component" value="Unassembled WGS sequence"/>
</dbReference>
<evidence type="ECO:0000313" key="3">
    <source>
        <dbReference type="Proteomes" id="UP000280668"/>
    </source>
</evidence>
<feature type="domain" description="Metallo-beta-lactamase" evidence="1">
    <location>
        <begin position="39"/>
        <end position="208"/>
    </location>
</feature>
<sequence>MSQTDPDLLASPHTEPGAAPVLHQLGSVTLRKISVSEQDNNAYLLTTASGQLLIDAADSAGRLLKLIDEAGGPLLAVVTTHQHWDHHRALEEVTDNTGAAVLAGADDAAALPVEVDRELRHGESIKLGDLELGVIHLRGHTPGSVAVVLSEPADGPRPGRAHLFTGDSLFPGGVGKTDSSENFTALIDDVDARIFDAFDDTTRIYPGHGDDTLLGIERPQLAAWRERGW</sequence>
<evidence type="ECO:0000259" key="1">
    <source>
        <dbReference type="SMART" id="SM00849"/>
    </source>
</evidence>
<dbReference type="Pfam" id="PF00753">
    <property type="entry name" value="Lactamase_B"/>
    <property type="match status" value="1"/>
</dbReference>
<keyword evidence="3" id="KW-1185">Reference proteome</keyword>
<dbReference type="PANTHER" id="PTHR46233">
    <property type="entry name" value="HYDROXYACYLGLUTATHIONE HYDROLASE GLOC"/>
    <property type="match status" value="1"/>
</dbReference>
<dbReference type="InterPro" id="IPR051453">
    <property type="entry name" value="MBL_Glyoxalase_II"/>
</dbReference>
<proteinExistence type="predicted"/>
<reference evidence="2 3" key="1">
    <citation type="submission" date="2018-11" db="EMBL/GenBank/DDBJ databases">
        <title>Sequencing the genomes of 1000 actinobacteria strains.</title>
        <authorList>
            <person name="Klenk H.-P."/>
        </authorList>
    </citation>
    <scope>NUCLEOTIDE SEQUENCE [LARGE SCALE GENOMIC DNA]</scope>
    <source>
        <strain evidence="2 3">DSM 11294</strain>
    </source>
</reference>
<dbReference type="CDD" id="cd06262">
    <property type="entry name" value="metallo-hydrolase-like_MBL-fold"/>
    <property type="match status" value="1"/>
</dbReference>
<dbReference type="RefSeq" id="WP_123304804.1">
    <property type="nucleotide sequence ID" value="NZ_RKHK01000001.1"/>
</dbReference>
<comment type="caution">
    <text evidence="2">The sequence shown here is derived from an EMBL/GenBank/DDBJ whole genome shotgun (WGS) entry which is preliminary data.</text>
</comment>
<dbReference type="SUPFAM" id="SSF56281">
    <property type="entry name" value="Metallo-hydrolase/oxidoreductase"/>
    <property type="match status" value="1"/>
</dbReference>
<dbReference type="Gene3D" id="3.60.15.10">
    <property type="entry name" value="Ribonuclease Z/Hydroxyacylglutathione hydrolase-like"/>
    <property type="match status" value="1"/>
</dbReference>
<dbReference type="SMART" id="SM00849">
    <property type="entry name" value="Lactamase_B"/>
    <property type="match status" value="1"/>
</dbReference>
<gene>
    <name evidence="2" type="ORF">EDD31_2885</name>
</gene>